<dbReference type="OrthoDB" id="319881at2"/>
<gene>
    <name evidence="2" type="ORF">CCAX7_53200</name>
</gene>
<dbReference type="AlphaFoldDB" id="A0A402CNV3"/>
<accession>A0A402CNV3</accession>
<dbReference type="InterPro" id="IPR052016">
    <property type="entry name" value="Bact_Sigma-Reg"/>
</dbReference>
<protein>
    <submittedName>
        <fullName evidence="2">Uncharacterized protein</fullName>
    </submittedName>
</protein>
<dbReference type="Pfam" id="PF08448">
    <property type="entry name" value="PAS_4"/>
    <property type="match status" value="1"/>
</dbReference>
<dbReference type="GO" id="GO:0016791">
    <property type="term" value="F:phosphatase activity"/>
    <property type="evidence" value="ECO:0007669"/>
    <property type="project" value="TreeGrafter"/>
</dbReference>
<dbReference type="KEGG" id="ccot:CCAX7_53200"/>
<dbReference type="InterPro" id="IPR001932">
    <property type="entry name" value="PPM-type_phosphatase-like_dom"/>
</dbReference>
<evidence type="ECO:0000256" key="1">
    <source>
        <dbReference type="ARBA" id="ARBA00022801"/>
    </source>
</evidence>
<dbReference type="Proteomes" id="UP000287394">
    <property type="component" value="Chromosome"/>
</dbReference>
<dbReference type="InterPro" id="IPR013656">
    <property type="entry name" value="PAS_4"/>
</dbReference>
<evidence type="ECO:0000313" key="2">
    <source>
        <dbReference type="EMBL" id="BDI33269.1"/>
    </source>
</evidence>
<name>A0A402CNV3_9BACT</name>
<dbReference type="Pfam" id="PF07228">
    <property type="entry name" value="SpoIIE"/>
    <property type="match status" value="1"/>
</dbReference>
<dbReference type="SUPFAM" id="SSF55781">
    <property type="entry name" value="GAF domain-like"/>
    <property type="match status" value="1"/>
</dbReference>
<dbReference type="PANTHER" id="PTHR43156:SF2">
    <property type="entry name" value="STAGE II SPORULATION PROTEIN E"/>
    <property type="match status" value="1"/>
</dbReference>
<evidence type="ECO:0000313" key="3">
    <source>
        <dbReference type="Proteomes" id="UP000287394"/>
    </source>
</evidence>
<dbReference type="RefSeq" id="WP_119319069.1">
    <property type="nucleotide sequence ID" value="NZ_AP025739.1"/>
</dbReference>
<dbReference type="Gene3D" id="3.30.450.20">
    <property type="entry name" value="PAS domain"/>
    <property type="match status" value="1"/>
</dbReference>
<dbReference type="Pfam" id="PF13185">
    <property type="entry name" value="GAF_2"/>
    <property type="match status" value="1"/>
</dbReference>
<dbReference type="InterPro" id="IPR036457">
    <property type="entry name" value="PPM-type-like_dom_sf"/>
</dbReference>
<dbReference type="SMART" id="SM00331">
    <property type="entry name" value="PP2C_SIG"/>
    <property type="match status" value="1"/>
</dbReference>
<dbReference type="Gene3D" id="3.60.40.10">
    <property type="entry name" value="PPM-type phosphatase domain"/>
    <property type="match status" value="1"/>
</dbReference>
<sequence length="574" mass="61728">MPLLEDANGYDCLIGGGEMGARMRALDWSTTPIGPVRDWPQSLRTAVSICLGSGHPIEIWWGPEYVRFYNDAYRPILGSRKHPQFLGRPGRECWSEIWDEISPMLDGVRETGVATYSENFPLMVVRDGYVEETYFTFSYGPLRDESGGVGGIFCACRETTGEVLRARRHGTLRELTVHAPSAQDAIEASLQVLTNNPADIPFALVYLMDNERRARLAGSAWALPGSSAAPKIIDLLEESAKTWPIAQAMSGPLLVENLSERFESLPASMWPESPRSALIQPIAVAGDGSLHGFVIIGVNPRHELDADYQEFLAMAVRHIGAAIEAGRLQQREHAIATQLQAALQPELPGSTPGLRLADHYHPALNEAEIGGDFYDVFSTDKGVTYLVVGDLSGKGLAAASQVATVRNMLRFALYNGATTANAISTLNDTIADHNLLTGFATLFVGQYDAGARRLTYVNCGQEPGLLRRANQGAIEELAPTGPVLGAHSQADIREVSTSVSAGDTLAIFTDGLTEVGVRRTALLGLTGVKDLLAAAPHDDPAAIAARIIAGVESYALDGVRDDQCLLIGVIDGAR</sequence>
<dbReference type="PANTHER" id="PTHR43156">
    <property type="entry name" value="STAGE II SPORULATION PROTEIN E-RELATED"/>
    <property type="match status" value="1"/>
</dbReference>
<reference evidence="2 3" key="1">
    <citation type="journal article" date="2019" name="Int. J. Syst. Evol. Microbiol.">
        <title>Capsulimonas corticalis gen. nov., sp. nov., an aerobic capsulated bacterium, of a novel bacterial order, Capsulimonadales ord. nov., of the class Armatimonadia of the phylum Armatimonadetes.</title>
        <authorList>
            <person name="Li J."/>
            <person name="Kudo C."/>
            <person name="Tonouchi A."/>
        </authorList>
    </citation>
    <scope>NUCLEOTIDE SEQUENCE [LARGE SCALE GENOMIC DNA]</scope>
    <source>
        <strain evidence="2 3">AX-7</strain>
    </source>
</reference>
<dbReference type="InterPro" id="IPR003018">
    <property type="entry name" value="GAF"/>
</dbReference>
<dbReference type="EMBL" id="AP025739">
    <property type="protein sequence ID" value="BDI33269.1"/>
    <property type="molecule type" value="Genomic_DNA"/>
</dbReference>
<dbReference type="SUPFAM" id="SSF81606">
    <property type="entry name" value="PP2C-like"/>
    <property type="match status" value="1"/>
</dbReference>
<organism evidence="2 3">
    <name type="scientific">Capsulimonas corticalis</name>
    <dbReference type="NCBI Taxonomy" id="2219043"/>
    <lineage>
        <taxon>Bacteria</taxon>
        <taxon>Bacillati</taxon>
        <taxon>Armatimonadota</taxon>
        <taxon>Armatimonadia</taxon>
        <taxon>Capsulimonadales</taxon>
        <taxon>Capsulimonadaceae</taxon>
        <taxon>Capsulimonas</taxon>
    </lineage>
</organism>
<keyword evidence="3" id="KW-1185">Reference proteome</keyword>
<proteinExistence type="predicted"/>
<keyword evidence="1" id="KW-0378">Hydrolase</keyword>